<dbReference type="Gene3D" id="3.90.980.10">
    <property type="entry name" value="DNA primase, catalytic core, N-terminal domain"/>
    <property type="match status" value="1"/>
</dbReference>
<protein>
    <recommendedName>
        <fullName evidence="12 13">DNA primase</fullName>
        <ecNumber evidence="12">2.7.7.101</ecNumber>
    </recommendedName>
</protein>
<accession>A0A1F4USE6</accession>
<evidence type="ECO:0000256" key="2">
    <source>
        <dbReference type="ARBA" id="ARBA00022515"/>
    </source>
</evidence>
<comment type="similarity">
    <text evidence="12 13">Belongs to the DnaG primase family.</text>
</comment>
<dbReference type="GO" id="GO:0003899">
    <property type="term" value="F:DNA-directed RNA polymerase activity"/>
    <property type="evidence" value="ECO:0007669"/>
    <property type="project" value="UniProtKB-UniRule"/>
</dbReference>
<reference evidence="17 18" key="1">
    <citation type="journal article" date="2016" name="Nat. Commun.">
        <title>Thousands of microbial genomes shed light on interconnected biogeochemical processes in an aquifer system.</title>
        <authorList>
            <person name="Anantharaman K."/>
            <person name="Brown C.T."/>
            <person name="Hug L.A."/>
            <person name="Sharon I."/>
            <person name="Castelle C.J."/>
            <person name="Probst A.J."/>
            <person name="Thomas B.C."/>
            <person name="Singh A."/>
            <person name="Wilkins M.J."/>
            <person name="Karaoz U."/>
            <person name="Brodie E.L."/>
            <person name="Williams K.H."/>
            <person name="Hubbard S.S."/>
            <person name="Banfield J.F."/>
        </authorList>
    </citation>
    <scope>NUCLEOTIDE SEQUENCE [LARGE SCALE GENOMIC DNA]</scope>
</reference>
<dbReference type="HAMAP" id="MF_00974">
    <property type="entry name" value="DNA_primase_DnaG"/>
    <property type="match status" value="1"/>
</dbReference>
<dbReference type="PIRSF" id="PIRSF002811">
    <property type="entry name" value="DnaG"/>
    <property type="match status" value="1"/>
</dbReference>
<dbReference type="CDD" id="cd03364">
    <property type="entry name" value="TOPRIM_DnaG_primases"/>
    <property type="match status" value="1"/>
</dbReference>
<dbReference type="EMBL" id="MEVA01000003">
    <property type="protein sequence ID" value="OGC47832.1"/>
    <property type="molecule type" value="Genomic_DNA"/>
</dbReference>
<keyword evidence="5 12" id="KW-0235">DNA replication</keyword>
<dbReference type="InterPro" id="IPR013264">
    <property type="entry name" value="DNAG_N"/>
</dbReference>
<dbReference type="PANTHER" id="PTHR30313:SF2">
    <property type="entry name" value="DNA PRIMASE"/>
    <property type="match status" value="1"/>
</dbReference>
<comment type="catalytic activity">
    <reaction evidence="12">
        <text>ssDNA + n NTP = ssDNA/pppN(pN)n-1 hybrid + (n-1) diphosphate.</text>
        <dbReference type="EC" id="2.7.7.101"/>
    </reaction>
</comment>
<dbReference type="InterPro" id="IPR006171">
    <property type="entry name" value="TOPRIM_dom"/>
</dbReference>
<evidence type="ECO:0000256" key="7">
    <source>
        <dbReference type="ARBA" id="ARBA00022771"/>
    </source>
</evidence>
<name>A0A1F4USE6_UNCKA</name>
<dbReference type="Gene3D" id="3.90.580.10">
    <property type="entry name" value="Zinc finger, CHC2-type domain"/>
    <property type="match status" value="1"/>
</dbReference>
<evidence type="ECO:0000256" key="14">
    <source>
        <dbReference type="PIRSR" id="PIRSR002811-1"/>
    </source>
</evidence>
<comment type="cofactor">
    <cofactor evidence="12 13 14">
        <name>Zn(2+)</name>
        <dbReference type="ChEBI" id="CHEBI:29105"/>
    </cofactor>
    <text evidence="12 13 14">Binds 1 zinc ion per monomer.</text>
</comment>
<dbReference type="SMART" id="SM00400">
    <property type="entry name" value="ZnF_CHCC"/>
    <property type="match status" value="1"/>
</dbReference>
<keyword evidence="8 12" id="KW-0862">Zinc</keyword>
<keyword evidence="7 12" id="KW-0863">Zinc-finger</keyword>
<dbReference type="InterPro" id="IPR034151">
    <property type="entry name" value="TOPRIM_DnaG_bac"/>
</dbReference>
<dbReference type="PANTHER" id="PTHR30313">
    <property type="entry name" value="DNA PRIMASE"/>
    <property type="match status" value="1"/>
</dbReference>
<dbReference type="Gene3D" id="3.40.1360.10">
    <property type="match status" value="1"/>
</dbReference>
<comment type="caution">
    <text evidence="17">The sequence shown here is derived from an EMBL/GenBank/DDBJ whole genome shotgun (WGS) entry which is preliminary data.</text>
</comment>
<evidence type="ECO:0000256" key="11">
    <source>
        <dbReference type="ARBA" id="ARBA00023163"/>
    </source>
</evidence>
<dbReference type="SMART" id="SM00493">
    <property type="entry name" value="TOPRIM"/>
    <property type="match status" value="1"/>
</dbReference>
<dbReference type="AlphaFoldDB" id="A0A1F4USE6"/>
<dbReference type="InterPro" id="IPR016136">
    <property type="entry name" value="DNA_helicase_N/primase_C"/>
</dbReference>
<keyword evidence="6 12" id="KW-0479">Metal-binding</keyword>
<sequence length="594" mass="66912">MTPIDEIKQKIDVVDLVGEYVDLKKAGRNYRGLCPFHSEKTPSFMVSPELQIFKCFGCGEGGDVFSFYQKIEGLEFPQALENLAEKTGVKLPKKSYDPDKSQKKKIYTLNDLSGRFYNYLLTKHKVGKQALKYLKDKRKLSDETIKDFNLGYAPDSWDSLSNFLKGKKHTAEDVLAAGLIVQGRSGGFIDKFRKRITFPLTDIGGNVVGFTARVLDDGEPKYLNTPETLVFHKSSYLFGLDRAKVALKKEGAVFVEGQMDVISAHQAGIENVIATSGTSLTVGQLKLLSRYTTDITFAFDSDTAGLNALHRAIELAEKQGFNIKIAMIPEEYKDLDEFIQSAPKKVKSFLEEGIPAFDFFLVSALRRHNVQSPIGKKKAMAELVPIFSQISDPVLRDHYIKQISDKLDITETVVASLLTGTASEEAREYVSIREKSEKDNKGVEQKLGLSKKSPEEYILALLLKAPIESSQTVLYKLGQKDFVDVKLQEIFTQLKAYLTGRKRKFDIQSFTKKFDEELNGLVNELYLWDLGELNENEVHFNRELEGIYNSVKKRTARRELKGLGEQIKQAELAKDKALLKDLSEQFGELSGKLI</sequence>
<feature type="domain" description="Toprim" evidence="16">
    <location>
        <begin position="250"/>
        <end position="331"/>
    </location>
</feature>
<evidence type="ECO:0000313" key="17">
    <source>
        <dbReference type="EMBL" id="OGC47832.1"/>
    </source>
</evidence>
<dbReference type="InterPro" id="IPR030846">
    <property type="entry name" value="DnaG_bac"/>
</dbReference>
<dbReference type="Pfam" id="PF01807">
    <property type="entry name" value="Zn_ribbon_DnaG"/>
    <property type="match status" value="1"/>
</dbReference>
<dbReference type="FunFam" id="3.90.980.10:FF:000001">
    <property type="entry name" value="DNA primase"/>
    <property type="match status" value="1"/>
</dbReference>
<keyword evidence="1 12" id="KW-0240">DNA-directed RNA polymerase</keyword>
<evidence type="ECO:0000256" key="1">
    <source>
        <dbReference type="ARBA" id="ARBA00022478"/>
    </source>
</evidence>
<dbReference type="SUPFAM" id="SSF56731">
    <property type="entry name" value="DNA primase core"/>
    <property type="match status" value="1"/>
</dbReference>
<evidence type="ECO:0000256" key="8">
    <source>
        <dbReference type="ARBA" id="ARBA00022833"/>
    </source>
</evidence>
<dbReference type="GO" id="GO:1990077">
    <property type="term" value="C:primosome complex"/>
    <property type="evidence" value="ECO:0007669"/>
    <property type="project" value="UniProtKB-KW"/>
</dbReference>
<keyword evidence="2 12" id="KW-0639">Primosome</keyword>
<keyword evidence="15" id="KW-0175">Coiled coil</keyword>
<dbReference type="InterPro" id="IPR037068">
    <property type="entry name" value="DNA_primase_core_N_sf"/>
</dbReference>
<dbReference type="GO" id="GO:0005737">
    <property type="term" value="C:cytoplasm"/>
    <property type="evidence" value="ECO:0007669"/>
    <property type="project" value="TreeGrafter"/>
</dbReference>
<evidence type="ECO:0000259" key="16">
    <source>
        <dbReference type="PROSITE" id="PS50880"/>
    </source>
</evidence>
<comment type="subunit">
    <text evidence="12">Monomer. Interacts with DnaB.</text>
</comment>
<comment type="domain">
    <text evidence="12">Contains an N-terminal zinc-binding domain, a central core domain that contains the primase activity, and a C-terminal DnaB-binding domain.</text>
</comment>
<evidence type="ECO:0000256" key="3">
    <source>
        <dbReference type="ARBA" id="ARBA00022679"/>
    </source>
</evidence>
<dbReference type="GO" id="GO:0000428">
    <property type="term" value="C:DNA-directed RNA polymerase complex"/>
    <property type="evidence" value="ECO:0007669"/>
    <property type="project" value="UniProtKB-KW"/>
</dbReference>
<dbReference type="Gene3D" id="1.10.860.10">
    <property type="entry name" value="DNAb Helicase, Chain A"/>
    <property type="match status" value="1"/>
</dbReference>
<evidence type="ECO:0000256" key="15">
    <source>
        <dbReference type="SAM" id="Coils"/>
    </source>
</evidence>
<dbReference type="SUPFAM" id="SSF57783">
    <property type="entry name" value="Zinc beta-ribbon"/>
    <property type="match status" value="1"/>
</dbReference>
<dbReference type="EC" id="2.7.7.101" evidence="12"/>
<organism evidence="17 18">
    <name type="scientific">candidate division WWE3 bacterium RIFCSPHIGHO2_01_FULL_42_13</name>
    <dbReference type="NCBI Taxonomy" id="1802617"/>
    <lineage>
        <taxon>Bacteria</taxon>
        <taxon>Katanobacteria</taxon>
    </lineage>
</organism>
<dbReference type="InterPro" id="IPR006295">
    <property type="entry name" value="DNA_primase_DnaG"/>
</dbReference>
<evidence type="ECO:0000256" key="4">
    <source>
        <dbReference type="ARBA" id="ARBA00022695"/>
    </source>
</evidence>
<dbReference type="InterPro" id="IPR002694">
    <property type="entry name" value="Znf_CHC2"/>
</dbReference>
<keyword evidence="3 12" id="KW-0808">Transferase</keyword>
<dbReference type="GO" id="GO:0008270">
    <property type="term" value="F:zinc ion binding"/>
    <property type="evidence" value="ECO:0007669"/>
    <property type="project" value="UniProtKB-UniRule"/>
</dbReference>
<evidence type="ECO:0000256" key="9">
    <source>
        <dbReference type="ARBA" id="ARBA00022842"/>
    </source>
</evidence>
<dbReference type="STRING" id="1802617.A2886_00425"/>
<dbReference type="FunFam" id="3.90.580.10:FF:000001">
    <property type="entry name" value="DNA primase"/>
    <property type="match status" value="1"/>
</dbReference>
<dbReference type="InterPro" id="IPR036977">
    <property type="entry name" value="DNA_primase_Znf_CHC2"/>
</dbReference>
<dbReference type="PROSITE" id="PS50880">
    <property type="entry name" value="TOPRIM"/>
    <property type="match status" value="1"/>
</dbReference>
<dbReference type="Pfam" id="PF10410">
    <property type="entry name" value="DnaB_bind"/>
    <property type="match status" value="1"/>
</dbReference>
<keyword evidence="4 12" id="KW-0548">Nucleotidyltransferase</keyword>
<feature type="zinc finger region" description="CHC2-type" evidence="12 14">
    <location>
        <begin position="34"/>
        <end position="58"/>
    </location>
</feature>
<evidence type="ECO:0000256" key="13">
    <source>
        <dbReference type="PIRNR" id="PIRNR002811"/>
    </source>
</evidence>
<feature type="coiled-coil region" evidence="15">
    <location>
        <begin position="553"/>
        <end position="580"/>
    </location>
</feature>
<evidence type="ECO:0000256" key="6">
    <source>
        <dbReference type="ARBA" id="ARBA00022723"/>
    </source>
</evidence>
<gene>
    <name evidence="12" type="primary">dnaG</name>
    <name evidence="17" type="ORF">A2886_00425</name>
</gene>
<dbReference type="Pfam" id="PF13155">
    <property type="entry name" value="Toprim_2"/>
    <property type="match status" value="1"/>
</dbReference>
<evidence type="ECO:0000256" key="12">
    <source>
        <dbReference type="HAMAP-Rule" id="MF_00974"/>
    </source>
</evidence>
<keyword evidence="11 12" id="KW-0804">Transcription</keyword>
<dbReference type="NCBIfam" id="TIGR01391">
    <property type="entry name" value="dnaG"/>
    <property type="match status" value="1"/>
</dbReference>
<dbReference type="GO" id="GO:0006269">
    <property type="term" value="P:DNA replication, synthesis of primer"/>
    <property type="evidence" value="ECO:0007669"/>
    <property type="project" value="UniProtKB-UniRule"/>
</dbReference>
<dbReference type="InterPro" id="IPR019475">
    <property type="entry name" value="DNA_primase_DnaB-bd"/>
</dbReference>
<evidence type="ECO:0000256" key="5">
    <source>
        <dbReference type="ARBA" id="ARBA00022705"/>
    </source>
</evidence>
<dbReference type="InterPro" id="IPR050219">
    <property type="entry name" value="DnaG_primase"/>
</dbReference>
<comment type="function">
    <text evidence="12 13">RNA polymerase that catalyzes the synthesis of short RNA molecules used as primers for DNA polymerase during DNA replication.</text>
</comment>
<evidence type="ECO:0000256" key="10">
    <source>
        <dbReference type="ARBA" id="ARBA00023125"/>
    </source>
</evidence>
<keyword evidence="9" id="KW-0460">Magnesium</keyword>
<dbReference type="GO" id="GO:0003677">
    <property type="term" value="F:DNA binding"/>
    <property type="evidence" value="ECO:0007669"/>
    <property type="project" value="UniProtKB-KW"/>
</dbReference>
<evidence type="ECO:0000313" key="18">
    <source>
        <dbReference type="Proteomes" id="UP000176608"/>
    </source>
</evidence>
<proteinExistence type="inferred from homology"/>
<dbReference type="Pfam" id="PF08275">
    <property type="entry name" value="DNAG_N"/>
    <property type="match status" value="1"/>
</dbReference>
<dbReference type="Proteomes" id="UP000176608">
    <property type="component" value="Unassembled WGS sequence"/>
</dbReference>
<keyword evidence="10 12" id="KW-0238">DNA-binding</keyword>